<sequence>MLMKSTMVGRGILGCFIVFLSLASVSSIKGTLISIKDLKGIEFGHTSPRHGLMLLHWLANNIYNDNNCNMRLNFNPTRGDYGFHFYGNRPPSLPILLPESGRYYSLGNMNCIGSMMALPDYVTQRFYNSRGPESNRDRVILRVREEESNQFIVDEVYVTQHYPLNGNTGIGYDPDNTHLVSFNLLTQIQRLATIGRNDIPRIYNVEINHNSLQELENIWGHTPGLALLLAIVLYFTRSKTFLIKEQAFCFTSQPQSVMEDKDNTLIKLEVKTTDRGKARIIWSGIPKRLLDQGVMVVLYKSNGSESKLDRASVRGKASGSYNTSVPLNPGLQVRLHKEVNNRWTYLGFGSTIEEIWRGSEFHNANREIPVDIIGHDGNLQLFVKDGKACARLYVKKSFTAWKKMFNNSWVGFYSSHNKSILNYNTWQWAVSFSMEKRSDLEDVPEYDIYVYNSSMVMAPGVQARFMLQRRSSEAARTLSWERVELFPTRQCHRGIRDEL</sequence>
<dbReference type="PANTHER" id="PTHR38706:SF2">
    <property type="match status" value="1"/>
</dbReference>
<dbReference type="RefSeq" id="XP_038860244.1">
    <property type="nucleotide sequence ID" value="XM_039004316.1"/>
</dbReference>
<dbReference type="AlphaFoldDB" id="A0A8U1EJ22"/>
<dbReference type="GeneID" id="120056123"/>
<accession>A0A8U1EJ22</accession>
<evidence type="ECO:0000313" key="3">
    <source>
        <dbReference type="RefSeq" id="XP_038860244.1"/>
    </source>
</evidence>
<dbReference type="KEGG" id="snh:120056123"/>
<proteinExistence type="predicted"/>
<evidence type="ECO:0000313" key="2">
    <source>
        <dbReference type="RefSeq" id="XP_038860243.1"/>
    </source>
</evidence>
<dbReference type="PANTHER" id="PTHR38706">
    <property type="entry name" value="SI:CH211-198C19.1-RELATED"/>
    <property type="match status" value="1"/>
</dbReference>
<dbReference type="Proteomes" id="UP000808372">
    <property type="component" value="Chromosome 11"/>
</dbReference>
<reference evidence="2 3" key="1">
    <citation type="submission" date="2025-04" db="UniProtKB">
        <authorList>
            <consortium name="RefSeq"/>
        </authorList>
    </citation>
    <scope>IDENTIFICATION</scope>
    <source>
        <tissue evidence="2 3">White muscle</tissue>
    </source>
</reference>
<protein>
    <submittedName>
        <fullName evidence="2 3">Uncharacterized protein LOC120056123</fullName>
    </submittedName>
</protein>
<name>A0A8U1EJ22_SALNM</name>
<gene>
    <name evidence="2 3" type="primary">LOC120056123</name>
</gene>
<evidence type="ECO:0000313" key="1">
    <source>
        <dbReference type="Proteomes" id="UP000808372"/>
    </source>
</evidence>
<dbReference type="RefSeq" id="XP_038860243.1">
    <property type="nucleotide sequence ID" value="XM_039004315.1"/>
</dbReference>
<organism evidence="1 3">
    <name type="scientific">Salvelinus namaycush</name>
    <name type="common">Lake trout</name>
    <name type="synonym">Salmo namaycush</name>
    <dbReference type="NCBI Taxonomy" id="8040"/>
    <lineage>
        <taxon>Eukaryota</taxon>
        <taxon>Metazoa</taxon>
        <taxon>Chordata</taxon>
        <taxon>Craniata</taxon>
        <taxon>Vertebrata</taxon>
        <taxon>Euteleostomi</taxon>
        <taxon>Actinopterygii</taxon>
        <taxon>Neopterygii</taxon>
        <taxon>Teleostei</taxon>
        <taxon>Protacanthopterygii</taxon>
        <taxon>Salmoniformes</taxon>
        <taxon>Salmonidae</taxon>
        <taxon>Salmoninae</taxon>
        <taxon>Salvelinus</taxon>
    </lineage>
</organism>
<keyword evidence="1" id="KW-1185">Reference proteome</keyword>